<accession>A0A248KBQ4</accession>
<organism evidence="2 3">
    <name type="scientific">Salmonella bongori serovar 66:z41:- str. SA19983605</name>
    <dbReference type="NCBI Taxonomy" id="1243617"/>
    <lineage>
        <taxon>Bacteria</taxon>
        <taxon>Pseudomonadati</taxon>
        <taxon>Pseudomonadota</taxon>
        <taxon>Gammaproteobacteria</taxon>
        <taxon>Enterobacterales</taxon>
        <taxon>Enterobacteriaceae</taxon>
        <taxon>Salmonella</taxon>
    </lineage>
</organism>
<reference evidence="2 3" key="1">
    <citation type="submission" date="2017-06" db="EMBL/GenBank/DDBJ databases">
        <title>Salmonella reference genomes for public health.</title>
        <authorList>
            <person name="Robertson J."/>
            <person name="Yoshida C."/>
            <person name="Gurnik S."/>
            <person name="Nash J."/>
        </authorList>
    </citation>
    <scope>NUCLEOTIDE SEQUENCE [LARGE SCALE GENOMIC DNA]</scope>
    <source>
        <strain evidence="2 3">SA19983605</strain>
    </source>
</reference>
<proteinExistence type="predicted"/>
<keyword evidence="1" id="KW-0732">Signal</keyword>
<feature type="signal peptide" evidence="1">
    <location>
        <begin position="1"/>
        <end position="26"/>
    </location>
</feature>
<dbReference type="InterPro" id="IPR021326">
    <property type="entry name" value="DUF2931"/>
</dbReference>
<evidence type="ECO:0000313" key="2">
    <source>
        <dbReference type="EMBL" id="ASG55502.1"/>
    </source>
</evidence>
<dbReference type="GeneID" id="44979632"/>
<feature type="chain" id="PRO_5011723227" description="DUF2931 domain-containing protein" evidence="1">
    <location>
        <begin position="27"/>
        <end position="226"/>
    </location>
</feature>
<protein>
    <recommendedName>
        <fullName evidence="4">DUF2931 domain-containing protein</fullName>
    </recommendedName>
</protein>
<dbReference type="Proteomes" id="UP000197991">
    <property type="component" value="Chromosome"/>
</dbReference>
<evidence type="ECO:0008006" key="4">
    <source>
        <dbReference type="Google" id="ProtNLM"/>
    </source>
</evidence>
<dbReference type="RefSeq" id="WP_043942378.1">
    <property type="nucleotide sequence ID" value="NZ_CP022120.1"/>
</dbReference>
<dbReference type="OrthoDB" id="6993804at2"/>
<dbReference type="Pfam" id="PF11153">
    <property type="entry name" value="DUF2931"/>
    <property type="match status" value="1"/>
</dbReference>
<dbReference type="AlphaFoldDB" id="A0A248KBQ4"/>
<keyword evidence="3" id="KW-1185">Reference proteome</keyword>
<evidence type="ECO:0000313" key="3">
    <source>
        <dbReference type="Proteomes" id="UP000197991"/>
    </source>
</evidence>
<gene>
    <name evidence="2" type="ORF">LFZ56_15180</name>
</gene>
<evidence type="ECO:0000256" key="1">
    <source>
        <dbReference type="SAM" id="SignalP"/>
    </source>
</evidence>
<dbReference type="EMBL" id="CP022120">
    <property type="protein sequence ID" value="ASG55502.1"/>
    <property type="molecule type" value="Genomic_DNA"/>
</dbReference>
<name>A0A248KBQ4_SALBN</name>
<sequence length="226" mass="26024">MMKIQSGVTTILMLTLLLCAEMPVHAADKKLTSLLAPYDEWYFNFLYPNALPADVTYVELLDTDGILYRYRMLGSTNASSASVGKWNEEVMGIHSDFNKAKNPPQAMHFCWDSVIDKKVYETWITFGYPVWEMMLTPYPSPWDAGVQEYHRYLVIGLAPEGRVRAWLVNNGKPNTRLTEDKDIVVETVSGEKLAMCKGVTRFSRGYKYIKETEDFIKDKKYPYGNW</sequence>